<dbReference type="SUPFAM" id="SSF160104">
    <property type="entry name" value="Acetoacetate decarboxylase-like"/>
    <property type="match status" value="1"/>
</dbReference>
<gene>
    <name evidence="1" type="ORF">SAMN05444169_3112</name>
</gene>
<name>A0A1M5KWQ1_9BRAD</name>
<proteinExistence type="predicted"/>
<dbReference type="Pfam" id="PF06314">
    <property type="entry name" value="ADC"/>
    <property type="match status" value="1"/>
</dbReference>
<sequence length="270" mass="29857">MLKGYTAPRSPLGAAALVPSPPWHFAGDVLAVEFWNDPDISVQTLPAGIELDKICPGRSVALFTDYQFTAQNSEYLDPARYQCRGFSVLLDAMWKGSRIAWCPYCYADNDAALMRGWIQGYPRKFGAVHQTRTFATASAASAPLAHDSRFSACMSAHGRLLVQARITLREKAECLGGLLDRRIVGRRYFPRLSAGWHDTPAVDELVRCVSDHLLITNIWIGEGELSFPEAYGEELEVLGPLKVGRGYRFSFSYSVTDIEVLADLTACSRG</sequence>
<evidence type="ECO:0000313" key="1">
    <source>
        <dbReference type="EMBL" id="SHG57166.1"/>
    </source>
</evidence>
<dbReference type="InterPro" id="IPR023375">
    <property type="entry name" value="ADC_dom_sf"/>
</dbReference>
<protein>
    <submittedName>
        <fullName evidence="1">Acetoacetate decarboxylase</fullName>
    </submittedName>
</protein>
<dbReference type="EMBL" id="LT670818">
    <property type="protein sequence ID" value="SHG57166.1"/>
    <property type="molecule type" value="Genomic_DNA"/>
</dbReference>
<organism evidence="1 2">
    <name type="scientific">Bradyrhizobium erythrophlei</name>
    <dbReference type="NCBI Taxonomy" id="1437360"/>
    <lineage>
        <taxon>Bacteria</taxon>
        <taxon>Pseudomonadati</taxon>
        <taxon>Pseudomonadota</taxon>
        <taxon>Alphaproteobacteria</taxon>
        <taxon>Hyphomicrobiales</taxon>
        <taxon>Nitrobacteraceae</taxon>
        <taxon>Bradyrhizobium</taxon>
    </lineage>
</organism>
<dbReference type="OrthoDB" id="1950454at2"/>
<reference evidence="1 2" key="1">
    <citation type="submission" date="2016-11" db="EMBL/GenBank/DDBJ databases">
        <authorList>
            <person name="Jaros S."/>
            <person name="Januszkiewicz K."/>
            <person name="Wedrychowicz H."/>
        </authorList>
    </citation>
    <scope>NUCLEOTIDE SEQUENCE [LARGE SCALE GENOMIC DNA]</scope>
    <source>
        <strain evidence="1 2">GAS242</strain>
    </source>
</reference>
<dbReference type="AlphaFoldDB" id="A0A1M5KWQ1"/>
<evidence type="ECO:0000313" key="2">
    <source>
        <dbReference type="Proteomes" id="UP000190675"/>
    </source>
</evidence>
<dbReference type="InterPro" id="IPR010451">
    <property type="entry name" value="Acetoacetate_decarboxylase"/>
</dbReference>
<dbReference type="Gene3D" id="2.40.400.10">
    <property type="entry name" value="Acetoacetate decarboxylase-like"/>
    <property type="match status" value="1"/>
</dbReference>
<dbReference type="Proteomes" id="UP000190675">
    <property type="component" value="Chromosome I"/>
</dbReference>
<accession>A0A1M5KWQ1</accession>
<dbReference type="GO" id="GO:0016829">
    <property type="term" value="F:lyase activity"/>
    <property type="evidence" value="ECO:0007669"/>
    <property type="project" value="InterPro"/>
</dbReference>